<dbReference type="PANTHER" id="PTHR46796">
    <property type="entry name" value="HTH-TYPE TRANSCRIPTIONAL ACTIVATOR RHAS-RELATED"/>
    <property type="match status" value="1"/>
</dbReference>
<dbReference type="PATRIC" id="fig|1229205.11.peg.7129"/>
<keyword evidence="3" id="KW-0804">Transcription</keyword>
<feature type="domain" description="HTH araC/xylS-type" evidence="4">
    <location>
        <begin position="236"/>
        <end position="339"/>
    </location>
</feature>
<keyword evidence="2" id="KW-0238">DNA-binding</keyword>
<dbReference type="InterPro" id="IPR037923">
    <property type="entry name" value="HTH-like"/>
</dbReference>
<proteinExistence type="predicted"/>
<dbReference type="HOGENOM" id="CLU_049704_2_1_4"/>
<dbReference type="InterPro" id="IPR018060">
    <property type="entry name" value="HTH_AraC"/>
</dbReference>
<dbReference type="KEGG" id="bpx:BUPH_08202"/>
<evidence type="ECO:0000256" key="3">
    <source>
        <dbReference type="ARBA" id="ARBA00023163"/>
    </source>
</evidence>
<gene>
    <name evidence="5" type="ORF">BUPH_08202</name>
</gene>
<dbReference type="Gene3D" id="1.10.10.60">
    <property type="entry name" value="Homeodomain-like"/>
    <property type="match status" value="1"/>
</dbReference>
<dbReference type="InterPro" id="IPR035418">
    <property type="entry name" value="AraC-bd_2"/>
</dbReference>
<dbReference type="GO" id="GO:0003700">
    <property type="term" value="F:DNA-binding transcription factor activity"/>
    <property type="evidence" value="ECO:0007669"/>
    <property type="project" value="InterPro"/>
</dbReference>
<dbReference type="SUPFAM" id="SSF51215">
    <property type="entry name" value="Regulatory protein AraC"/>
    <property type="match status" value="1"/>
</dbReference>
<accession>K0DZP5</accession>
<dbReference type="InterPro" id="IPR009057">
    <property type="entry name" value="Homeodomain-like_sf"/>
</dbReference>
<dbReference type="AlphaFoldDB" id="K0DZP5"/>
<dbReference type="InterPro" id="IPR020449">
    <property type="entry name" value="Tscrpt_reg_AraC-type_HTH"/>
</dbReference>
<dbReference type="PROSITE" id="PS01124">
    <property type="entry name" value="HTH_ARAC_FAMILY_2"/>
    <property type="match status" value="1"/>
</dbReference>
<evidence type="ECO:0000256" key="2">
    <source>
        <dbReference type="ARBA" id="ARBA00023125"/>
    </source>
</evidence>
<dbReference type="PRINTS" id="PR00032">
    <property type="entry name" value="HTHARAC"/>
</dbReference>
<dbReference type="SMART" id="SM00342">
    <property type="entry name" value="HTH_ARAC"/>
    <property type="match status" value="1"/>
</dbReference>
<dbReference type="InterPro" id="IPR050204">
    <property type="entry name" value="AraC_XylS_family_regulators"/>
</dbReference>
<organism evidence="5 6">
    <name type="scientific">Paraburkholderia phenoliruptrix BR3459a</name>
    <dbReference type="NCBI Taxonomy" id="1229205"/>
    <lineage>
        <taxon>Bacteria</taxon>
        <taxon>Pseudomonadati</taxon>
        <taxon>Pseudomonadota</taxon>
        <taxon>Betaproteobacteria</taxon>
        <taxon>Burkholderiales</taxon>
        <taxon>Burkholderiaceae</taxon>
        <taxon>Paraburkholderia</taxon>
    </lineage>
</organism>
<dbReference type="Pfam" id="PF12833">
    <property type="entry name" value="HTH_18"/>
    <property type="match status" value="1"/>
</dbReference>
<keyword evidence="5" id="KW-0614">Plasmid</keyword>
<evidence type="ECO:0000256" key="1">
    <source>
        <dbReference type="ARBA" id="ARBA00023015"/>
    </source>
</evidence>
<reference evidence="5 6" key="1">
    <citation type="journal article" date="2012" name="J. Bacteriol.">
        <title>Complete Genome Sequence of Burkholderia phenoliruptrix BR3459a (CLA1), a Heat-Tolerant, Nitrogen-Fixing Symbiont of Mimosa flocculosa.</title>
        <authorList>
            <person name="de Oliveira Cunha C."/>
            <person name="Goda Zuleta L.F."/>
            <person name="Paula de Almeida L.G."/>
            <person name="Prioli Ciapina L."/>
            <person name="Lustrino Borges W."/>
            <person name="Pitard R.M."/>
            <person name="Baldani J.I."/>
            <person name="Straliotto R."/>
            <person name="de Faria S.M."/>
            <person name="Hungria M."/>
            <person name="Sousa Cavada B."/>
            <person name="Mercante F.M."/>
            <person name="Ribeiro de Vasconcelos A.T."/>
        </authorList>
    </citation>
    <scope>NUCLEOTIDE SEQUENCE [LARGE SCALE GENOMIC DNA]</scope>
    <source>
        <strain evidence="5 6">BR3459a</strain>
        <plasmid evidence="5 6">pSYMBR3459</plasmid>
    </source>
</reference>
<dbReference type="eggNOG" id="COG2207">
    <property type="taxonomic scope" value="Bacteria"/>
</dbReference>
<protein>
    <submittedName>
        <fullName evidence="5">AraC family transcriptional regulator</fullName>
    </submittedName>
</protein>
<dbReference type="Proteomes" id="UP000010105">
    <property type="component" value="Plasmid pSYMBR3459"/>
</dbReference>
<name>K0DZP5_9BURK</name>
<dbReference type="PANTHER" id="PTHR46796:SF6">
    <property type="entry name" value="ARAC SUBFAMILY"/>
    <property type="match status" value="1"/>
</dbReference>
<dbReference type="Pfam" id="PF14525">
    <property type="entry name" value="AraC_binding_2"/>
    <property type="match status" value="1"/>
</dbReference>
<evidence type="ECO:0000313" key="5">
    <source>
        <dbReference type="EMBL" id="AFT90380.1"/>
    </source>
</evidence>
<evidence type="ECO:0000259" key="4">
    <source>
        <dbReference type="PROSITE" id="PS01124"/>
    </source>
</evidence>
<evidence type="ECO:0000313" key="6">
    <source>
        <dbReference type="Proteomes" id="UP000010105"/>
    </source>
</evidence>
<dbReference type="SUPFAM" id="SSF46689">
    <property type="entry name" value="Homeodomain-like"/>
    <property type="match status" value="1"/>
</dbReference>
<sequence length="352" mass="39189">MLAFIPNCENWLALLPFTSPFAAPSAPLTVHQVEGLRKLGGLMQFEAWNAALRHNCGHFFGVPRRGQKAIEGHFCPHDVAGLSIVDIACNIEGIDRPIEGVRRDGREYLFLLAPISGQMLMEQDGERNILKPGELYLLDSTLPATIGFGDACCRYIAVHIPRALLLLDAPAVPIGGSPNFADRTALLRLYRYVMTLSDTKRGGDADLLLGLTRATFSRDDASRPAHAMRTQQSRFALAVREIESFLNSDELSLPWLAQRLGISTRQLDRDFEAHGTSFIQTLRTKRLKLAAEYMDVAVRSRRAIRISDLSQDSGFRDLSNFNRAFKAEFGVTPGDYLREGCQNVLQETVRSL</sequence>
<keyword evidence="1" id="KW-0805">Transcription regulation</keyword>
<geneLocation type="plasmid" evidence="5 6">
    <name>pSYMBR3459</name>
</geneLocation>
<dbReference type="GO" id="GO:0043565">
    <property type="term" value="F:sequence-specific DNA binding"/>
    <property type="evidence" value="ECO:0007669"/>
    <property type="project" value="InterPro"/>
</dbReference>
<dbReference type="EMBL" id="CP003865">
    <property type="protein sequence ID" value="AFT90380.1"/>
    <property type="molecule type" value="Genomic_DNA"/>
</dbReference>